<dbReference type="SMART" id="SM00849">
    <property type="entry name" value="Lactamase_B"/>
    <property type="match status" value="1"/>
</dbReference>
<dbReference type="KEGG" id="fra:Francci3_0871"/>
<proteinExistence type="predicted"/>
<dbReference type="PANTHER" id="PTHR46018">
    <property type="entry name" value="ZINC PHOSPHODIESTERASE ELAC PROTEIN 1"/>
    <property type="match status" value="1"/>
</dbReference>
<evidence type="ECO:0000259" key="1">
    <source>
        <dbReference type="SMART" id="SM00849"/>
    </source>
</evidence>
<protein>
    <submittedName>
        <fullName evidence="2">Beta-lactamase-like</fullName>
    </submittedName>
</protein>
<dbReference type="PhylomeDB" id="Q2JEN7"/>
<feature type="domain" description="Metallo-beta-lactamase" evidence="1">
    <location>
        <begin position="39"/>
        <end position="219"/>
    </location>
</feature>
<dbReference type="HOGENOM" id="CLU_031317_3_0_11"/>
<dbReference type="eggNOG" id="COG1234">
    <property type="taxonomic scope" value="Bacteria"/>
</dbReference>
<dbReference type="Pfam" id="PF12706">
    <property type="entry name" value="Lactamase_B_2"/>
    <property type="match status" value="1"/>
</dbReference>
<organism evidence="2 3">
    <name type="scientific">Frankia casuarinae (strain DSM 45818 / CECT 9043 / HFP020203 / CcI3)</name>
    <dbReference type="NCBI Taxonomy" id="106370"/>
    <lineage>
        <taxon>Bacteria</taxon>
        <taxon>Bacillati</taxon>
        <taxon>Actinomycetota</taxon>
        <taxon>Actinomycetes</taxon>
        <taxon>Frankiales</taxon>
        <taxon>Frankiaceae</taxon>
        <taxon>Frankia</taxon>
    </lineage>
</organism>
<dbReference type="SUPFAM" id="SSF56281">
    <property type="entry name" value="Metallo-hydrolase/oxidoreductase"/>
    <property type="match status" value="1"/>
</dbReference>
<sequence length="270" mass="29093">MGRPNRGGPGTLLPAEPGGATVKLTILGCSGTYPGPTSACSSYLVESDDGFRLVLDAGNGSMGELQRHCDLREIDAVLLSHLHGDHCLDLVANSYARRYHPEGMPPKLPVYGPINTQERLCGAFEKWPDDSLADIYDFRTIGAGRLHIGPFRIDLTRVAHPVEAYGIRLTADDRVLTYSGDTGACDRLVRLATDSDLFLCEASFLDEEDNPPDLHLTGREAGEHARRAGVGQLVLTHLVPWGNAARSEEEAAGVYDGPLTLASPGTVYEL</sequence>
<name>Q2JEN7_FRACC</name>
<keyword evidence="3" id="KW-1185">Reference proteome</keyword>
<dbReference type="STRING" id="106370.Francci3_0871"/>
<dbReference type="EMBL" id="CP000249">
    <property type="protein sequence ID" value="ABD10255.1"/>
    <property type="molecule type" value="Genomic_DNA"/>
</dbReference>
<reference evidence="2 3" key="1">
    <citation type="journal article" date="2007" name="Genome Res.">
        <title>Genome characteristics of facultatively symbiotic Frankia sp. strains reflect host range and host plant biogeography.</title>
        <authorList>
            <person name="Normand P."/>
            <person name="Lapierre P."/>
            <person name="Tisa L.S."/>
            <person name="Gogarten J.P."/>
            <person name="Alloisio N."/>
            <person name="Bagnarol E."/>
            <person name="Bassi C.A."/>
            <person name="Berry A.M."/>
            <person name="Bickhart D.M."/>
            <person name="Choisne N."/>
            <person name="Couloux A."/>
            <person name="Cournoyer B."/>
            <person name="Cruveiller S."/>
            <person name="Daubin V."/>
            <person name="Demange N."/>
            <person name="Francino M.P."/>
            <person name="Goltsman E."/>
            <person name="Huang Y."/>
            <person name="Kopp O.R."/>
            <person name="Labarre L."/>
            <person name="Lapidus A."/>
            <person name="Lavire C."/>
            <person name="Marechal J."/>
            <person name="Martinez M."/>
            <person name="Mastronunzio J.E."/>
            <person name="Mullin B.C."/>
            <person name="Niemann J."/>
            <person name="Pujic P."/>
            <person name="Rawnsley T."/>
            <person name="Rouy Z."/>
            <person name="Schenowitz C."/>
            <person name="Sellstedt A."/>
            <person name="Tavares F."/>
            <person name="Tomkins J.P."/>
            <person name="Vallenet D."/>
            <person name="Valverde C."/>
            <person name="Wall L.G."/>
            <person name="Wang Y."/>
            <person name="Medigue C."/>
            <person name="Benson D.R."/>
        </authorList>
    </citation>
    <scope>NUCLEOTIDE SEQUENCE [LARGE SCALE GENOMIC DNA]</scope>
    <source>
        <strain evidence="3">DSM 45818 / CECT 9043 / CcI3</strain>
    </source>
</reference>
<dbReference type="GO" id="GO:0042781">
    <property type="term" value="F:3'-tRNA processing endoribonuclease activity"/>
    <property type="evidence" value="ECO:0007669"/>
    <property type="project" value="TreeGrafter"/>
</dbReference>
<dbReference type="CDD" id="cd07716">
    <property type="entry name" value="RNaseZ_short-form-like_MBL-fold"/>
    <property type="match status" value="1"/>
</dbReference>
<dbReference type="InterPro" id="IPR001279">
    <property type="entry name" value="Metallo-B-lactamas"/>
</dbReference>
<gene>
    <name evidence="2" type="ordered locus">Francci3_0871</name>
</gene>
<dbReference type="PANTHER" id="PTHR46018:SF4">
    <property type="entry name" value="METALLO-HYDROLASE YHFI-RELATED"/>
    <property type="match status" value="1"/>
</dbReference>
<dbReference type="AlphaFoldDB" id="Q2JEN7"/>
<evidence type="ECO:0000313" key="3">
    <source>
        <dbReference type="Proteomes" id="UP000001937"/>
    </source>
</evidence>
<evidence type="ECO:0000313" key="2">
    <source>
        <dbReference type="EMBL" id="ABD10255.1"/>
    </source>
</evidence>
<accession>Q2JEN7</accession>
<dbReference type="Proteomes" id="UP000001937">
    <property type="component" value="Chromosome"/>
</dbReference>
<dbReference type="Gene3D" id="3.60.15.10">
    <property type="entry name" value="Ribonuclease Z/Hydroxyacylglutathione hydrolase-like"/>
    <property type="match status" value="1"/>
</dbReference>
<dbReference type="InterPro" id="IPR036866">
    <property type="entry name" value="RibonucZ/Hydroxyglut_hydro"/>
</dbReference>